<sequence>MSSSVFANDSLAVLTLQHAMDLALDKDTELEALQKLYQEKRVDLELYQKHFGKDFEVNVASDYSLWEEDDDKWDGLKGGSNDLTKLSLTKNFSPDDSLTLSQNLLEKDSNDDFELEGSSGSLTYNHYLLKDYDLEDDYKQGLMKKRRALLEAEKKVKESRDELKKAVIDKYYKVIELGEEIKVKEESLRKSQATLKIVRARVETGRVLELDKQEAKLQVEENELDLRQLNSEYRVALKDLARELKVDLSVQVRFADSELILEFNTLAEEAKKLACSNELEIDILSLKQKKEEDLIDKLEKDRDFDLKLLGGAVWEKDNGDYESDYRVAMKLDYSFNNYDKKKQKQDIKKSKIELTRLTKELEDIREDISFDVDYAFLKLEDYQVKMSVYKKAIANLEEKLRIADYKYKSGLISIDELLSQQVDLEEKRVDYINSLVNYNKQVYQIKILMGVE</sequence>
<organism evidence="7 8">
    <name type="scientific">Orenia metallireducens</name>
    <dbReference type="NCBI Taxonomy" id="1413210"/>
    <lineage>
        <taxon>Bacteria</taxon>
        <taxon>Bacillati</taxon>
        <taxon>Bacillota</taxon>
        <taxon>Clostridia</taxon>
        <taxon>Halanaerobiales</taxon>
        <taxon>Halobacteroidaceae</taxon>
        <taxon>Orenia</taxon>
    </lineage>
</organism>
<dbReference type="PANTHER" id="PTHR30026:SF20">
    <property type="entry name" value="OUTER MEMBRANE PROTEIN TOLC"/>
    <property type="match status" value="1"/>
</dbReference>
<keyword evidence="2" id="KW-1134">Transmembrane beta strand</keyword>
<reference evidence="8" key="1">
    <citation type="submission" date="2017-09" db="EMBL/GenBank/DDBJ databases">
        <authorList>
            <person name="Varghese N."/>
            <person name="Submissions S."/>
        </authorList>
    </citation>
    <scope>NUCLEOTIDE SEQUENCE [LARGE SCALE GENOMIC DNA]</scope>
    <source>
        <strain evidence="8">MSL47</strain>
    </source>
</reference>
<feature type="coiled-coil region" evidence="6">
    <location>
        <begin position="142"/>
        <end position="169"/>
    </location>
</feature>
<dbReference type="GO" id="GO:1990281">
    <property type="term" value="C:efflux pump complex"/>
    <property type="evidence" value="ECO:0007669"/>
    <property type="project" value="TreeGrafter"/>
</dbReference>
<dbReference type="Proteomes" id="UP000219573">
    <property type="component" value="Unassembled WGS sequence"/>
</dbReference>
<evidence type="ECO:0000256" key="2">
    <source>
        <dbReference type="ARBA" id="ARBA00022452"/>
    </source>
</evidence>
<evidence type="ECO:0000313" key="8">
    <source>
        <dbReference type="Proteomes" id="UP000219573"/>
    </source>
</evidence>
<dbReference type="AlphaFoldDB" id="A0A285H9W2"/>
<comment type="subcellular location">
    <subcellularLocation>
        <location evidence="1">Cell outer membrane</location>
    </subcellularLocation>
</comment>
<name>A0A285H9W2_9FIRM</name>
<keyword evidence="6" id="KW-0175">Coiled coil</keyword>
<protein>
    <submittedName>
        <fullName evidence="7">Outer membrane protein TolC</fullName>
    </submittedName>
</protein>
<keyword evidence="8" id="KW-1185">Reference proteome</keyword>
<dbReference type="EMBL" id="OBDZ01000016">
    <property type="protein sequence ID" value="SNY32457.1"/>
    <property type="molecule type" value="Genomic_DNA"/>
</dbReference>
<keyword evidence="3" id="KW-0812">Transmembrane</keyword>
<evidence type="ECO:0000256" key="1">
    <source>
        <dbReference type="ARBA" id="ARBA00004442"/>
    </source>
</evidence>
<evidence type="ECO:0000313" key="7">
    <source>
        <dbReference type="EMBL" id="SNY32457.1"/>
    </source>
</evidence>
<evidence type="ECO:0000256" key="4">
    <source>
        <dbReference type="ARBA" id="ARBA00023136"/>
    </source>
</evidence>
<keyword evidence="5" id="KW-0998">Cell outer membrane</keyword>
<feature type="coiled-coil region" evidence="6">
    <location>
        <begin position="340"/>
        <end position="399"/>
    </location>
</feature>
<dbReference type="GO" id="GO:0009279">
    <property type="term" value="C:cell outer membrane"/>
    <property type="evidence" value="ECO:0007669"/>
    <property type="project" value="UniProtKB-SubCell"/>
</dbReference>
<dbReference type="PANTHER" id="PTHR30026">
    <property type="entry name" value="OUTER MEMBRANE PROTEIN TOLC"/>
    <property type="match status" value="1"/>
</dbReference>
<evidence type="ECO:0000256" key="5">
    <source>
        <dbReference type="ARBA" id="ARBA00023237"/>
    </source>
</evidence>
<gene>
    <name evidence="7" type="ORF">SAMN06265827_11619</name>
</gene>
<dbReference type="GO" id="GO:0015562">
    <property type="term" value="F:efflux transmembrane transporter activity"/>
    <property type="evidence" value="ECO:0007669"/>
    <property type="project" value="InterPro"/>
</dbReference>
<dbReference type="GO" id="GO:0015288">
    <property type="term" value="F:porin activity"/>
    <property type="evidence" value="ECO:0007669"/>
    <property type="project" value="TreeGrafter"/>
</dbReference>
<evidence type="ECO:0000256" key="3">
    <source>
        <dbReference type="ARBA" id="ARBA00022692"/>
    </source>
</evidence>
<dbReference type="InterPro" id="IPR051906">
    <property type="entry name" value="TolC-like"/>
</dbReference>
<evidence type="ECO:0000256" key="6">
    <source>
        <dbReference type="SAM" id="Coils"/>
    </source>
</evidence>
<dbReference type="Gene3D" id="1.20.1600.10">
    <property type="entry name" value="Outer membrane efflux proteins (OEP)"/>
    <property type="match status" value="1"/>
</dbReference>
<dbReference type="SUPFAM" id="SSF56954">
    <property type="entry name" value="Outer membrane efflux proteins (OEP)"/>
    <property type="match status" value="1"/>
</dbReference>
<keyword evidence="4" id="KW-0472">Membrane</keyword>
<feature type="coiled-coil region" evidence="6">
    <location>
        <begin position="210"/>
        <end position="239"/>
    </location>
</feature>
<proteinExistence type="predicted"/>
<accession>A0A285H9W2</accession>